<feature type="domain" description="RRM" evidence="4">
    <location>
        <begin position="6"/>
        <end position="84"/>
    </location>
</feature>
<dbReference type="SMART" id="SM00361">
    <property type="entry name" value="RRM_1"/>
    <property type="match status" value="1"/>
</dbReference>
<feature type="compositionally biased region" description="Gly residues" evidence="3">
    <location>
        <begin position="85"/>
        <end position="104"/>
    </location>
</feature>
<reference evidence="5" key="1">
    <citation type="submission" date="2015-04" db="EMBL/GenBank/DDBJ databases">
        <title>Aestivation upregulates the mRNA and protein expression of cold-inducible RNA binding protein in the African lungfish, Protopterus annectens.</title>
        <authorList>
            <person name="Hiong K.C."/>
            <person name="Chew S.F."/>
            <person name="Wong S.H."/>
            <person name="Wong W.P."/>
            <person name="Ip Y.K."/>
        </authorList>
    </citation>
    <scope>NUCLEOTIDE SEQUENCE</scope>
</reference>
<evidence type="ECO:0000256" key="1">
    <source>
        <dbReference type="ARBA" id="ARBA00022884"/>
    </source>
</evidence>
<dbReference type="FunFam" id="3.30.70.330:FF:000472">
    <property type="entry name" value="Cold inducible RNA binding protein a"/>
    <property type="match status" value="1"/>
</dbReference>
<dbReference type="SMART" id="SM00360">
    <property type="entry name" value="RRM"/>
    <property type="match status" value="1"/>
</dbReference>
<name>A0A0U4GAF5_PROAN</name>
<dbReference type="PROSITE" id="PS50102">
    <property type="entry name" value="RRM"/>
    <property type="match status" value="1"/>
</dbReference>
<evidence type="ECO:0000256" key="3">
    <source>
        <dbReference type="SAM" id="MobiDB-lite"/>
    </source>
</evidence>
<dbReference type="InterPro" id="IPR000504">
    <property type="entry name" value="RRM_dom"/>
</dbReference>
<organism evidence="5">
    <name type="scientific">Protopterus annectens</name>
    <name type="common">African lungfish</name>
    <dbReference type="NCBI Taxonomy" id="7888"/>
    <lineage>
        <taxon>Eukaryota</taxon>
        <taxon>Metazoa</taxon>
        <taxon>Chordata</taxon>
        <taxon>Craniata</taxon>
        <taxon>Vertebrata</taxon>
        <taxon>Euteleostomi</taxon>
        <taxon>Dipnomorpha</taxon>
        <taxon>Ceratodontiformes</taxon>
        <taxon>Lepidosirenoidei</taxon>
        <taxon>Protopteridae</taxon>
        <taxon>Protopterus</taxon>
    </lineage>
</organism>
<keyword evidence="1 2" id="KW-0694">RNA-binding</keyword>
<dbReference type="EMBL" id="KR779000">
    <property type="protein sequence ID" value="ALX72401.1"/>
    <property type="molecule type" value="mRNA"/>
</dbReference>
<dbReference type="Gene3D" id="3.30.70.330">
    <property type="match status" value="1"/>
</dbReference>
<dbReference type="GO" id="GO:0003723">
    <property type="term" value="F:RNA binding"/>
    <property type="evidence" value="ECO:0007669"/>
    <property type="project" value="UniProtKB-UniRule"/>
</dbReference>
<evidence type="ECO:0000259" key="4">
    <source>
        <dbReference type="PROSITE" id="PS50102"/>
    </source>
</evidence>
<accession>A0A0U4GAF5</accession>
<dbReference type="InterPro" id="IPR012677">
    <property type="entry name" value="Nucleotide-bd_a/b_plait_sf"/>
</dbReference>
<dbReference type="AlphaFoldDB" id="A0A0U4GAF5"/>
<protein>
    <submittedName>
        <fullName evidence="5">Cold-inducible RNA binding protein isoform 2</fullName>
    </submittedName>
</protein>
<feature type="region of interest" description="Disordered" evidence="3">
    <location>
        <begin position="62"/>
        <end position="104"/>
    </location>
</feature>
<dbReference type="PANTHER" id="PTHR48034">
    <property type="entry name" value="TRANSFORMER-2 SEX-DETERMINING PROTEIN-RELATED"/>
    <property type="match status" value="1"/>
</dbReference>
<dbReference type="InterPro" id="IPR003954">
    <property type="entry name" value="RRM_euk-type"/>
</dbReference>
<evidence type="ECO:0000256" key="2">
    <source>
        <dbReference type="PROSITE-ProRule" id="PRU00176"/>
    </source>
</evidence>
<proteinExistence type="evidence at transcript level"/>
<dbReference type="Pfam" id="PF00076">
    <property type="entry name" value="RRM_1"/>
    <property type="match status" value="1"/>
</dbReference>
<dbReference type="InterPro" id="IPR035979">
    <property type="entry name" value="RBD_domain_sf"/>
</dbReference>
<dbReference type="InterPro" id="IPR050441">
    <property type="entry name" value="RBM"/>
</dbReference>
<evidence type="ECO:0000313" key="5">
    <source>
        <dbReference type="EMBL" id="ALX72401.1"/>
    </source>
</evidence>
<dbReference type="SUPFAM" id="SSF54928">
    <property type="entry name" value="RNA-binding domain, RBD"/>
    <property type="match status" value="1"/>
</dbReference>
<sequence length="166" mass="17720">MDRNAGKVFVGGLDNTTDEQSLEKVFCKYGQIQEVIVVRDRETQKSRGFGFVTFENPEDARDAREAMDGQTLDGRQIRVDKAGQSRGGSRGGQSGGRGYSRGGRGGYGGGRGGYGSGGYNSGGYSSYAVVVDPALIMAGVRVAMLLEATETAMTAKWLGINFNIKR</sequence>